<dbReference type="PROSITE" id="PS01117">
    <property type="entry name" value="HTH_MARR_1"/>
    <property type="match status" value="1"/>
</dbReference>
<evidence type="ECO:0000313" key="5">
    <source>
        <dbReference type="EMBL" id="GAA3999037.1"/>
    </source>
</evidence>
<keyword evidence="3" id="KW-0804">Transcription</keyword>
<dbReference type="EMBL" id="BAABAL010000005">
    <property type="protein sequence ID" value="GAA3999037.1"/>
    <property type="molecule type" value="Genomic_DNA"/>
</dbReference>
<dbReference type="PANTHER" id="PTHR39515:SF2">
    <property type="entry name" value="HTH-TYPE TRANSCRIPTIONAL REGULATOR RV0880"/>
    <property type="match status" value="1"/>
</dbReference>
<dbReference type="SMART" id="SM00347">
    <property type="entry name" value="HTH_MARR"/>
    <property type="match status" value="1"/>
</dbReference>
<proteinExistence type="predicted"/>
<evidence type="ECO:0000256" key="3">
    <source>
        <dbReference type="ARBA" id="ARBA00023163"/>
    </source>
</evidence>
<dbReference type="InterPro" id="IPR036388">
    <property type="entry name" value="WH-like_DNA-bd_sf"/>
</dbReference>
<accession>A0ABP7RL66</accession>
<protein>
    <recommendedName>
        <fullName evidence="4">HTH marR-type domain-containing protein</fullName>
    </recommendedName>
</protein>
<reference evidence="6" key="1">
    <citation type="journal article" date="2019" name="Int. J. Syst. Evol. Microbiol.">
        <title>The Global Catalogue of Microorganisms (GCM) 10K type strain sequencing project: providing services to taxonomists for standard genome sequencing and annotation.</title>
        <authorList>
            <consortium name="The Broad Institute Genomics Platform"/>
            <consortium name="The Broad Institute Genome Sequencing Center for Infectious Disease"/>
            <person name="Wu L."/>
            <person name="Ma J."/>
        </authorList>
    </citation>
    <scope>NUCLEOTIDE SEQUENCE [LARGE SCALE GENOMIC DNA]</scope>
    <source>
        <strain evidence="6">JCM 17342</strain>
    </source>
</reference>
<keyword evidence="2" id="KW-0238">DNA-binding</keyword>
<evidence type="ECO:0000256" key="1">
    <source>
        <dbReference type="ARBA" id="ARBA00023015"/>
    </source>
</evidence>
<organism evidence="5 6">
    <name type="scientific">Allokutzneria multivorans</name>
    <dbReference type="NCBI Taxonomy" id="1142134"/>
    <lineage>
        <taxon>Bacteria</taxon>
        <taxon>Bacillati</taxon>
        <taxon>Actinomycetota</taxon>
        <taxon>Actinomycetes</taxon>
        <taxon>Pseudonocardiales</taxon>
        <taxon>Pseudonocardiaceae</taxon>
        <taxon>Allokutzneria</taxon>
    </lineage>
</organism>
<dbReference type="InterPro" id="IPR052526">
    <property type="entry name" value="HTH-type_Bedaq_tolerance"/>
</dbReference>
<evidence type="ECO:0000259" key="4">
    <source>
        <dbReference type="PROSITE" id="PS50995"/>
    </source>
</evidence>
<comment type="caution">
    <text evidence="5">The sequence shown here is derived from an EMBL/GenBank/DDBJ whole genome shotgun (WGS) entry which is preliminary data.</text>
</comment>
<sequence>MAPTTETCVELIQQVRELVQLRHAVAHRQVEQGEPSLALISLLSEFERRGECAGGTLAQERAVDPSVVSRQIAQLERAGLVSRRPAPGDGRVHLISATAKGIEVLDGWRRRQTEWLRRALDSWPDDDVHRVSSLIEAMARAVREALEPTTPTGATR</sequence>
<dbReference type="Pfam" id="PF12802">
    <property type="entry name" value="MarR_2"/>
    <property type="match status" value="1"/>
</dbReference>
<evidence type="ECO:0000313" key="6">
    <source>
        <dbReference type="Proteomes" id="UP001501747"/>
    </source>
</evidence>
<dbReference type="PROSITE" id="PS50995">
    <property type="entry name" value="HTH_MARR_2"/>
    <property type="match status" value="1"/>
</dbReference>
<dbReference type="InterPro" id="IPR036390">
    <property type="entry name" value="WH_DNA-bd_sf"/>
</dbReference>
<evidence type="ECO:0000256" key="2">
    <source>
        <dbReference type="ARBA" id="ARBA00023125"/>
    </source>
</evidence>
<dbReference type="SUPFAM" id="SSF46785">
    <property type="entry name" value="Winged helix' DNA-binding domain"/>
    <property type="match status" value="1"/>
</dbReference>
<dbReference type="Proteomes" id="UP001501747">
    <property type="component" value="Unassembled WGS sequence"/>
</dbReference>
<dbReference type="InterPro" id="IPR023187">
    <property type="entry name" value="Tscrpt_reg_MarR-type_CS"/>
</dbReference>
<dbReference type="Gene3D" id="1.10.10.10">
    <property type="entry name" value="Winged helix-like DNA-binding domain superfamily/Winged helix DNA-binding domain"/>
    <property type="match status" value="1"/>
</dbReference>
<dbReference type="InterPro" id="IPR000835">
    <property type="entry name" value="HTH_MarR-typ"/>
</dbReference>
<feature type="domain" description="HTH marR-type" evidence="4">
    <location>
        <begin position="4"/>
        <end position="140"/>
    </location>
</feature>
<keyword evidence="1" id="KW-0805">Transcription regulation</keyword>
<gene>
    <name evidence="5" type="ORF">GCM10022247_19130</name>
</gene>
<name>A0ABP7RL66_9PSEU</name>
<keyword evidence="6" id="KW-1185">Reference proteome</keyword>
<dbReference type="PANTHER" id="PTHR39515">
    <property type="entry name" value="CONSERVED PROTEIN"/>
    <property type="match status" value="1"/>
</dbReference>